<dbReference type="EMBL" id="JAJFAZ020000003">
    <property type="protein sequence ID" value="KAI5340882.1"/>
    <property type="molecule type" value="Genomic_DNA"/>
</dbReference>
<evidence type="ECO:0000313" key="4">
    <source>
        <dbReference type="Proteomes" id="UP001054821"/>
    </source>
</evidence>
<sequence>MGSTGETQMTPTQVSDGEPNLFSVQLASASVLPMDATTSVNPSLRLDDGEVGVVLCSLGLREGNKVEDCKEMVKKVDWDGDGDGLLDFDEFKRMMKDVTQKNLGLGALAV</sequence>
<accession>A0AAD4ZBR0</accession>
<dbReference type="PROSITE" id="PS00018">
    <property type="entry name" value="EF_HAND_1"/>
    <property type="match status" value="1"/>
</dbReference>
<dbReference type="Proteomes" id="UP001054821">
    <property type="component" value="Chromosome 3"/>
</dbReference>
<protein>
    <recommendedName>
        <fullName evidence="2">EF-hand domain-containing protein</fullName>
    </recommendedName>
</protein>
<dbReference type="InterPro" id="IPR018247">
    <property type="entry name" value="EF_Hand_1_Ca_BS"/>
</dbReference>
<dbReference type="SUPFAM" id="SSF47473">
    <property type="entry name" value="EF-hand"/>
    <property type="match status" value="1"/>
</dbReference>
<dbReference type="InterPro" id="IPR011992">
    <property type="entry name" value="EF-hand-dom_pair"/>
</dbReference>
<evidence type="ECO:0000259" key="2">
    <source>
        <dbReference type="PROSITE" id="PS50222"/>
    </source>
</evidence>
<reference evidence="3 4" key="1">
    <citation type="journal article" date="2022" name="G3 (Bethesda)">
        <title>Whole-genome sequence and methylome profiling of the almond [Prunus dulcis (Mill.) D.A. Webb] cultivar 'Nonpareil'.</title>
        <authorList>
            <person name="D'Amico-Willman K.M."/>
            <person name="Ouma W.Z."/>
            <person name="Meulia T."/>
            <person name="Sideli G.M."/>
            <person name="Gradziel T.M."/>
            <person name="Fresnedo-Ramirez J."/>
        </authorList>
    </citation>
    <scope>NUCLEOTIDE SEQUENCE [LARGE SCALE GENOMIC DNA]</scope>
    <source>
        <strain evidence="3">Clone GOH B32 T37-40</strain>
    </source>
</reference>
<organism evidence="3 4">
    <name type="scientific">Prunus dulcis</name>
    <name type="common">Almond</name>
    <name type="synonym">Amygdalus dulcis</name>
    <dbReference type="NCBI Taxonomy" id="3755"/>
    <lineage>
        <taxon>Eukaryota</taxon>
        <taxon>Viridiplantae</taxon>
        <taxon>Streptophyta</taxon>
        <taxon>Embryophyta</taxon>
        <taxon>Tracheophyta</taxon>
        <taxon>Spermatophyta</taxon>
        <taxon>Magnoliopsida</taxon>
        <taxon>eudicotyledons</taxon>
        <taxon>Gunneridae</taxon>
        <taxon>Pentapetalae</taxon>
        <taxon>rosids</taxon>
        <taxon>fabids</taxon>
        <taxon>Rosales</taxon>
        <taxon>Rosaceae</taxon>
        <taxon>Amygdaloideae</taxon>
        <taxon>Amygdaleae</taxon>
        <taxon>Prunus</taxon>
    </lineage>
</organism>
<dbReference type="AlphaFoldDB" id="A0AAD4ZBR0"/>
<keyword evidence="4" id="KW-1185">Reference proteome</keyword>
<comment type="caution">
    <text evidence="3">The sequence shown here is derived from an EMBL/GenBank/DDBJ whole genome shotgun (WGS) entry which is preliminary data.</text>
</comment>
<feature type="domain" description="EF-hand" evidence="2">
    <location>
        <begin position="64"/>
        <end position="101"/>
    </location>
</feature>
<gene>
    <name evidence="3" type="ORF">L3X38_020156</name>
</gene>
<evidence type="ECO:0000256" key="1">
    <source>
        <dbReference type="ARBA" id="ARBA00022837"/>
    </source>
</evidence>
<dbReference type="Gene3D" id="1.10.238.10">
    <property type="entry name" value="EF-hand"/>
    <property type="match status" value="1"/>
</dbReference>
<dbReference type="GO" id="GO:0005509">
    <property type="term" value="F:calcium ion binding"/>
    <property type="evidence" value="ECO:0007669"/>
    <property type="project" value="InterPro"/>
</dbReference>
<keyword evidence="1" id="KW-0106">Calcium</keyword>
<dbReference type="PROSITE" id="PS50222">
    <property type="entry name" value="EF_HAND_2"/>
    <property type="match status" value="1"/>
</dbReference>
<name>A0AAD4ZBR0_PRUDU</name>
<evidence type="ECO:0000313" key="3">
    <source>
        <dbReference type="EMBL" id="KAI5340882.1"/>
    </source>
</evidence>
<proteinExistence type="predicted"/>
<dbReference type="InterPro" id="IPR002048">
    <property type="entry name" value="EF_hand_dom"/>
</dbReference>